<sequence>MWVRRLFERAIGGFFAHALGSTGWRVRCGATQKWQISDQSNGIQRLLPSMRTDIILDNSMKQRRIVIDTKFNSIVSPGWYREETLRSGYIYQMYTYIRSQVGLGDLLADKALGLLLHPSVGTDVDEYVVIQGHKIRFSTVDLTRSHSEIRSQLLRLI</sequence>
<dbReference type="AlphaFoldDB" id="A0A6J7HNA6"/>
<protein>
    <submittedName>
        <fullName evidence="1">Unannotated protein</fullName>
    </submittedName>
</protein>
<dbReference type="EMBL" id="CAFBMS010000047">
    <property type="protein sequence ID" value="CAB4920868.1"/>
    <property type="molecule type" value="Genomic_DNA"/>
</dbReference>
<name>A0A6J7HNA6_9ZZZZ</name>
<gene>
    <name evidence="1" type="ORF">UFOPK3614_00853</name>
</gene>
<evidence type="ECO:0000313" key="1">
    <source>
        <dbReference type="EMBL" id="CAB4920868.1"/>
    </source>
</evidence>
<dbReference type="Pfam" id="PF10117">
    <property type="entry name" value="McrBC"/>
    <property type="match status" value="1"/>
</dbReference>
<accession>A0A6J7HNA6</accession>
<dbReference type="InterPro" id="IPR019292">
    <property type="entry name" value="McrC"/>
</dbReference>
<organism evidence="1">
    <name type="scientific">freshwater metagenome</name>
    <dbReference type="NCBI Taxonomy" id="449393"/>
    <lineage>
        <taxon>unclassified sequences</taxon>
        <taxon>metagenomes</taxon>
        <taxon>ecological metagenomes</taxon>
    </lineage>
</organism>
<reference evidence="1" key="1">
    <citation type="submission" date="2020-05" db="EMBL/GenBank/DDBJ databases">
        <authorList>
            <person name="Chiriac C."/>
            <person name="Salcher M."/>
            <person name="Ghai R."/>
            <person name="Kavagutti S V."/>
        </authorList>
    </citation>
    <scope>NUCLEOTIDE SEQUENCE</scope>
</reference>
<proteinExistence type="predicted"/>